<dbReference type="Proteomes" id="UP000283895">
    <property type="component" value="Unassembled WGS sequence"/>
</dbReference>
<accession>A0A423W760</accession>
<protein>
    <submittedName>
        <fullName evidence="3">Uncharacterized protein</fullName>
    </submittedName>
</protein>
<feature type="compositionally biased region" description="Low complexity" evidence="1">
    <location>
        <begin position="809"/>
        <end position="827"/>
    </location>
</feature>
<evidence type="ECO:0000313" key="3">
    <source>
        <dbReference type="EMBL" id="ROV99112.1"/>
    </source>
</evidence>
<dbReference type="Pfam" id="PF03659">
    <property type="entry name" value="Glyco_hydro_71"/>
    <property type="match status" value="1"/>
</dbReference>
<feature type="region of interest" description="Disordered" evidence="1">
    <location>
        <begin position="701"/>
        <end position="723"/>
    </location>
</feature>
<organism evidence="3 4">
    <name type="scientific">Cytospora schulzeri</name>
    <dbReference type="NCBI Taxonomy" id="448051"/>
    <lineage>
        <taxon>Eukaryota</taxon>
        <taxon>Fungi</taxon>
        <taxon>Dikarya</taxon>
        <taxon>Ascomycota</taxon>
        <taxon>Pezizomycotina</taxon>
        <taxon>Sordariomycetes</taxon>
        <taxon>Sordariomycetidae</taxon>
        <taxon>Diaporthales</taxon>
        <taxon>Cytosporaceae</taxon>
        <taxon>Cytospora</taxon>
    </lineage>
</organism>
<keyword evidence="2" id="KW-0732">Signal</keyword>
<feature type="signal peptide" evidence="2">
    <location>
        <begin position="1"/>
        <end position="19"/>
    </location>
</feature>
<keyword evidence="4" id="KW-1185">Reference proteome</keyword>
<dbReference type="STRING" id="356882.A0A423W760"/>
<feature type="chain" id="PRO_5018985611" evidence="2">
    <location>
        <begin position="20"/>
        <end position="827"/>
    </location>
</feature>
<proteinExistence type="predicted"/>
<sequence>MRPFQFVALLLHACRAVHAKAVFAHFMVSNCASWATSDWEADIKLAQTAHIDAFALNIAVGDDSTAASLKKAFAAAESLGFHLFFSFDYAGGTSAWAMNDVISYINQYSSSSAYFNVNNHPLVSTFEGPDNANDWITIDSDTNCFFIPDWSSAGAKSALELSPGVVDGLFSWAGWPWGNQDMNTYVDASYLQYLEDFSNTTELQYMMPVSPWFYTNMPGYDKNWLWRGDNLWFDRWQEVWYIQPDFVEILTWNDYGESHYIGPIHEESMTAFTTGEAPYNYVTNMPHDGWRLFLPYVIDMYKNNIATVKEEGLTAWYRLTPKDSAECTDGDTTGNTVSQLQYEFYPSDIVEDKIFYSALLASHQSVTVTVGGVDLGATWTSVPDGGIGIYHGSVAYGGNVGNVRVKVGSIVMNGEPISTTCDFTDGQGGLTNWNAWVGSANGSSVSATPALNLTEQVCILGTGVSGYLGLCEFSCNLGYCPTGACTCLEMGAQVELPDATGVVGYPAEGLDATYSGLCNFACNYDYCPSDVCDTTSHALTIPTSSPFLPSACIAGTGEGGLFDPYTTSLDVVTITTTTIITYTNTEAVVVSVIPFWDISIIDPTDTTSIIPIISSILPPIVTITETNDGTAIPRTIHPPPSPYSTPTINAKSSISRQPPTQFTWTSSAARTSCTKSCGTRCTGLYCDTPCSSDCVKTIDPDKWDPADPNDPWPSTDPYKPEDGECTTTSASRCSTSCIAGSTSSCSSTCSMEYGCSVTATSTLGTFTLPAYGYWTAESWDTASDDDASYTSSVFSSISSVMAEWYPDEATTTSTTSKASTTSTSALG</sequence>
<dbReference type="CDD" id="cd11577">
    <property type="entry name" value="GH71"/>
    <property type="match status" value="1"/>
</dbReference>
<dbReference type="Gene3D" id="3.20.20.80">
    <property type="entry name" value="Glycosidases"/>
    <property type="match status" value="1"/>
</dbReference>
<name>A0A423W760_9PEZI</name>
<evidence type="ECO:0000313" key="4">
    <source>
        <dbReference type="Proteomes" id="UP000283895"/>
    </source>
</evidence>
<dbReference type="InterPro" id="IPR005197">
    <property type="entry name" value="Glyco_hydro_71"/>
</dbReference>
<dbReference type="GO" id="GO:0051118">
    <property type="term" value="F:glucan endo-1,3-alpha-glucosidase activity"/>
    <property type="evidence" value="ECO:0007669"/>
    <property type="project" value="InterPro"/>
</dbReference>
<feature type="region of interest" description="Disordered" evidence="1">
    <location>
        <begin position="808"/>
        <end position="827"/>
    </location>
</feature>
<reference evidence="3 4" key="1">
    <citation type="submission" date="2015-09" db="EMBL/GenBank/DDBJ databases">
        <title>Host preference determinants of Valsa canker pathogens revealed by comparative genomics.</title>
        <authorList>
            <person name="Yin Z."/>
            <person name="Huang L."/>
        </authorList>
    </citation>
    <scope>NUCLEOTIDE SEQUENCE [LARGE SCALE GENOMIC DNA]</scope>
    <source>
        <strain evidence="3 4">03-1</strain>
    </source>
</reference>
<gene>
    <name evidence="3" type="ORF">VMCG_06599</name>
</gene>
<evidence type="ECO:0000256" key="2">
    <source>
        <dbReference type="SAM" id="SignalP"/>
    </source>
</evidence>
<dbReference type="AlphaFoldDB" id="A0A423W760"/>
<evidence type="ECO:0000256" key="1">
    <source>
        <dbReference type="SAM" id="MobiDB-lite"/>
    </source>
</evidence>
<dbReference type="OrthoDB" id="1046782at2759"/>
<dbReference type="EMBL" id="LKEA01000024">
    <property type="protein sequence ID" value="ROV99112.1"/>
    <property type="molecule type" value="Genomic_DNA"/>
</dbReference>
<comment type="caution">
    <text evidence="3">The sequence shown here is derived from an EMBL/GenBank/DDBJ whole genome shotgun (WGS) entry which is preliminary data.</text>
</comment>